<evidence type="ECO:0000313" key="3">
    <source>
        <dbReference type="Proteomes" id="UP000422736"/>
    </source>
</evidence>
<sequence>MSDGTTALNPLYYDSSYNPMESLLTYVSIYSNETTISFQNLQDQVRTTMNQAIVFGTRIGAAGLACIVLWMVSKNKKTPIFIINQTTLVLTIIQSSVYLGYLLHNFAGVPFLLTLFPQLIHKSDIHLVGAANILQCLLVTSIETSLVFQVRVIFKSDNEKRIGNILSGISAALGFTTVVMWFVTAIKYLVEFYVDPMKRIDKLYFNVSTILLASSINFMTILLSVKLIMAIRARRFLGLKQFDSFHILFIMSTQTLIGPSIMYILSYALKTESTDILASIATLLTVLSMPLTSMWAAAANDAPAPSFNPQFSPHSRYSDGSSYLSYGRTTLQDKYSFTKSPQKSEGYSSKDSDLSTDLDVDLESGRSIDKDHGTVTFLKEKGSNGMDNNIRHSEIYTPETAIDEETRNFWANARFVQKDDNLMESKTVFKESR</sequence>
<dbReference type="Gene3D" id="1.10.287.920">
    <property type="entry name" value="Pheromone alpha factor receptor"/>
    <property type="match status" value="1"/>
</dbReference>
<feature type="transmembrane region" description="Helical" evidence="1">
    <location>
        <begin position="276"/>
        <end position="298"/>
    </location>
</feature>
<proteinExistence type="predicted"/>
<feature type="transmembrane region" description="Helical" evidence="1">
    <location>
        <begin position="80"/>
        <end position="103"/>
    </location>
</feature>
<feature type="transmembrane region" description="Helical" evidence="1">
    <location>
        <begin position="52"/>
        <end position="73"/>
    </location>
</feature>
<feature type="transmembrane region" description="Helical" evidence="1">
    <location>
        <begin position="245"/>
        <end position="264"/>
    </location>
</feature>
<reference evidence="2 3" key="1">
    <citation type="submission" date="2016-03" db="EMBL/GenBank/DDBJ databases">
        <title>How can Kluyveromyces marxianus grow so fast - potential evolutionary course in Saccharomyces Complex revealed by comparative genomics.</title>
        <authorList>
            <person name="Mo W."/>
            <person name="Lu W."/>
            <person name="Yang X."/>
            <person name="Qi J."/>
            <person name="Lv H."/>
        </authorList>
    </citation>
    <scope>NUCLEOTIDE SEQUENCE [LARGE SCALE GENOMIC DNA]</scope>
    <source>
        <strain evidence="2 3">FIM1</strain>
    </source>
</reference>
<feature type="transmembrane region" description="Helical" evidence="1">
    <location>
        <begin position="162"/>
        <end position="183"/>
    </location>
</feature>
<keyword evidence="1" id="KW-1133">Transmembrane helix</keyword>
<dbReference type="CDD" id="cd14939">
    <property type="entry name" value="7tmD_STE2"/>
    <property type="match status" value="1"/>
</dbReference>
<gene>
    <name evidence="2" type="primary">STE2</name>
    <name evidence="2" type="ORF">FIM1_3999</name>
</gene>
<evidence type="ECO:0000313" key="2">
    <source>
        <dbReference type="EMBL" id="QGN17268.1"/>
    </source>
</evidence>
<name>A0ABX6EYB9_KLUMA</name>
<feature type="transmembrane region" description="Helical" evidence="1">
    <location>
        <begin position="125"/>
        <end position="150"/>
    </location>
</feature>
<keyword evidence="1" id="KW-0812">Transmembrane</keyword>
<reference evidence="2 3" key="2">
    <citation type="submission" date="2019-11" db="EMBL/GenBank/DDBJ databases">
        <authorList>
            <person name="Lu H."/>
        </authorList>
    </citation>
    <scope>NUCLEOTIDE SEQUENCE [LARGE SCALE GENOMIC DNA]</scope>
    <source>
        <strain evidence="2 3">FIM1</strain>
    </source>
</reference>
<keyword evidence="3" id="KW-1185">Reference proteome</keyword>
<organism evidence="2 3">
    <name type="scientific">Kluyveromyces marxianus</name>
    <name type="common">Yeast</name>
    <name type="synonym">Candida kefyr</name>
    <dbReference type="NCBI Taxonomy" id="4911"/>
    <lineage>
        <taxon>Eukaryota</taxon>
        <taxon>Fungi</taxon>
        <taxon>Dikarya</taxon>
        <taxon>Ascomycota</taxon>
        <taxon>Saccharomycotina</taxon>
        <taxon>Saccharomycetes</taxon>
        <taxon>Saccharomycetales</taxon>
        <taxon>Saccharomycetaceae</taxon>
        <taxon>Kluyveromyces</taxon>
    </lineage>
</organism>
<dbReference type="InterPro" id="IPR000366">
    <property type="entry name" value="GPCR_STE2"/>
</dbReference>
<dbReference type="Pfam" id="PF02116">
    <property type="entry name" value="STE2"/>
    <property type="match status" value="1"/>
</dbReference>
<evidence type="ECO:0000256" key="1">
    <source>
        <dbReference type="SAM" id="Phobius"/>
    </source>
</evidence>
<dbReference type="PRINTS" id="PR00250">
    <property type="entry name" value="GPCRSTE2"/>
</dbReference>
<dbReference type="Proteomes" id="UP000422736">
    <property type="component" value="Chromosome 6"/>
</dbReference>
<feature type="transmembrane region" description="Helical" evidence="1">
    <location>
        <begin position="203"/>
        <end position="225"/>
    </location>
</feature>
<accession>A0ABX6EYB9</accession>
<protein>
    <submittedName>
        <fullName evidence="2">Pheromone alpha factor receptor</fullName>
    </submittedName>
</protein>
<keyword evidence="1" id="KW-0472">Membrane</keyword>
<dbReference type="PANTHER" id="PTHR28009:SF1">
    <property type="entry name" value="PHEROMONE ALPHA FACTOR RECEPTOR"/>
    <property type="match status" value="1"/>
</dbReference>
<dbReference type="EMBL" id="CP015059">
    <property type="protein sequence ID" value="QGN17268.1"/>
    <property type="molecule type" value="Genomic_DNA"/>
</dbReference>
<dbReference type="PANTHER" id="PTHR28009">
    <property type="entry name" value="PHEROMONE ALPHA FACTOR RECEPTOR"/>
    <property type="match status" value="1"/>
</dbReference>
<dbReference type="InterPro" id="IPR027458">
    <property type="entry name" value="STE2_TM1-TM2_sf"/>
</dbReference>
<keyword evidence="2" id="KW-0675">Receptor</keyword>